<dbReference type="EMBL" id="CDGJ01000078">
    <property type="protein sequence ID" value="CEJ08047.1"/>
    <property type="molecule type" value="Genomic_DNA"/>
</dbReference>
<keyword evidence="6" id="KW-0963">Cytoplasm</keyword>
<gene>
    <name evidence="6" type="primary">nadK</name>
    <name evidence="9" type="ORF">DEACI_2522</name>
    <name evidence="8" type="ORF">DEACI_2782</name>
</gene>
<dbReference type="InterPro" id="IPR017438">
    <property type="entry name" value="ATP-NAD_kinase_N"/>
</dbReference>
<reference evidence="8" key="2">
    <citation type="submission" date="2020-01" db="EMBL/GenBank/DDBJ databases">
        <authorList>
            <person name="Hornung B."/>
        </authorList>
    </citation>
    <scope>NUCLEOTIDE SEQUENCE</scope>
    <source>
        <strain evidence="8">PacBioINE</strain>
    </source>
</reference>
<proteinExistence type="inferred from homology"/>
<feature type="region of interest" description="Disordered" evidence="7">
    <location>
        <begin position="1"/>
        <end position="21"/>
    </location>
</feature>
<comment type="cofactor">
    <cofactor evidence="6">
        <name>a divalent metal cation</name>
        <dbReference type="ChEBI" id="CHEBI:60240"/>
    </cofactor>
</comment>
<organism evidence="8">
    <name type="scientific">Acididesulfobacillus acetoxydans</name>
    <dbReference type="NCBI Taxonomy" id="1561005"/>
    <lineage>
        <taxon>Bacteria</taxon>
        <taxon>Bacillati</taxon>
        <taxon>Bacillota</taxon>
        <taxon>Clostridia</taxon>
        <taxon>Eubacteriales</taxon>
        <taxon>Peptococcaceae</taxon>
        <taxon>Acididesulfobacillus</taxon>
    </lineage>
</organism>
<dbReference type="GO" id="GO:0019674">
    <property type="term" value="P:NAD+ metabolic process"/>
    <property type="evidence" value="ECO:0007669"/>
    <property type="project" value="InterPro"/>
</dbReference>
<evidence type="ECO:0000256" key="7">
    <source>
        <dbReference type="SAM" id="MobiDB-lite"/>
    </source>
</evidence>
<comment type="subcellular location">
    <subcellularLocation>
        <location evidence="6">Cytoplasm</location>
    </subcellularLocation>
</comment>
<dbReference type="PANTHER" id="PTHR20275">
    <property type="entry name" value="NAD KINASE"/>
    <property type="match status" value="1"/>
</dbReference>
<evidence type="ECO:0000256" key="5">
    <source>
        <dbReference type="ARBA" id="ARBA00047925"/>
    </source>
</evidence>
<dbReference type="Gene3D" id="2.60.200.30">
    <property type="entry name" value="Probable inorganic polyphosphate/atp-NAD kinase, domain 2"/>
    <property type="match status" value="1"/>
</dbReference>
<comment type="function">
    <text evidence="6">Involved in the regulation of the intracellular balance of NAD and NADP, and is a key enzyme in the biosynthesis of NADP. Catalyzes specifically the phosphorylation on 2'-hydroxyl of the adenosine moiety of NAD to yield NADP.</text>
</comment>
<dbReference type="InterPro" id="IPR017437">
    <property type="entry name" value="ATP-NAD_kinase_PpnK-typ_C"/>
</dbReference>
<dbReference type="SUPFAM" id="SSF111331">
    <property type="entry name" value="NAD kinase/diacylglycerol kinase-like"/>
    <property type="match status" value="1"/>
</dbReference>
<evidence type="ECO:0000256" key="1">
    <source>
        <dbReference type="ARBA" id="ARBA00022679"/>
    </source>
</evidence>
<evidence type="ECO:0000313" key="9">
    <source>
        <dbReference type="EMBL" id="CEJ08047.1"/>
    </source>
</evidence>
<evidence type="ECO:0000256" key="4">
    <source>
        <dbReference type="ARBA" id="ARBA00023027"/>
    </source>
</evidence>
<evidence type="ECO:0000256" key="6">
    <source>
        <dbReference type="HAMAP-Rule" id="MF_00361"/>
    </source>
</evidence>
<dbReference type="InterPro" id="IPR002504">
    <property type="entry name" value="NADK"/>
</dbReference>
<dbReference type="GO" id="GO:0006741">
    <property type="term" value="P:NADP+ biosynthetic process"/>
    <property type="evidence" value="ECO:0007669"/>
    <property type="project" value="UniProtKB-UniRule"/>
</dbReference>
<keyword evidence="6" id="KW-0547">Nucleotide-binding</keyword>
<dbReference type="Pfam" id="PF01513">
    <property type="entry name" value="NAD_kinase"/>
    <property type="match status" value="1"/>
</dbReference>
<protein>
    <recommendedName>
        <fullName evidence="6">NAD kinase</fullName>
        <ecNumber evidence="6">2.7.1.23</ecNumber>
    </recommendedName>
    <alternativeName>
        <fullName evidence="6">ATP-dependent NAD kinase</fullName>
    </alternativeName>
</protein>
<feature type="binding site" evidence="6">
    <location>
        <position position="250"/>
    </location>
    <ligand>
        <name>NAD(+)</name>
        <dbReference type="ChEBI" id="CHEBI:57540"/>
    </ligand>
</feature>
<feature type="binding site" evidence="6">
    <location>
        <begin position="192"/>
        <end position="197"/>
    </location>
    <ligand>
        <name>NAD(+)</name>
        <dbReference type="ChEBI" id="CHEBI:57540"/>
    </ligand>
</feature>
<comment type="caution">
    <text evidence="6">Lacks conserved residue(s) required for the propagation of feature annotation.</text>
</comment>
<dbReference type="Gene3D" id="3.40.50.10330">
    <property type="entry name" value="Probable inorganic polyphosphate/atp-NAD kinase, domain 1"/>
    <property type="match status" value="1"/>
</dbReference>
<feature type="active site" description="Proton acceptor" evidence="6">
    <location>
        <position position="78"/>
    </location>
</feature>
<comment type="similarity">
    <text evidence="6">Belongs to the NAD kinase family.</text>
</comment>
<dbReference type="GO" id="GO:0005524">
    <property type="term" value="F:ATP binding"/>
    <property type="evidence" value="ECO:0007669"/>
    <property type="project" value="UniProtKB-KW"/>
</dbReference>
<keyword evidence="6" id="KW-0067">ATP-binding</keyword>
<keyword evidence="10" id="KW-1185">Reference proteome</keyword>
<dbReference type="Proteomes" id="UP001071230">
    <property type="component" value="Unassembled WGS sequence"/>
</dbReference>
<evidence type="ECO:0000256" key="3">
    <source>
        <dbReference type="ARBA" id="ARBA00022857"/>
    </source>
</evidence>
<dbReference type="EMBL" id="LR746496">
    <property type="protein sequence ID" value="CAA7602110.1"/>
    <property type="molecule type" value="Genomic_DNA"/>
</dbReference>
<feature type="binding site" evidence="6">
    <location>
        <begin position="151"/>
        <end position="152"/>
    </location>
    <ligand>
        <name>NAD(+)</name>
        <dbReference type="ChEBI" id="CHEBI:57540"/>
    </ligand>
</feature>
<dbReference type="GO" id="GO:0005737">
    <property type="term" value="C:cytoplasm"/>
    <property type="evidence" value="ECO:0007669"/>
    <property type="project" value="UniProtKB-SubCell"/>
</dbReference>
<keyword evidence="1 6" id="KW-0808">Transferase</keyword>
<feature type="binding site" evidence="6">
    <location>
        <position position="216"/>
    </location>
    <ligand>
        <name>NAD(+)</name>
        <dbReference type="ChEBI" id="CHEBI:57540"/>
    </ligand>
</feature>
<keyword evidence="3 6" id="KW-0521">NADP</keyword>
<dbReference type="HAMAP" id="MF_00361">
    <property type="entry name" value="NAD_kinase"/>
    <property type="match status" value="1"/>
</dbReference>
<sequence length="294" mass="32152">MGSEDELGNQGRHREEVVSTGSGRQRRVGLWINAAKPHARIMAARIEEWLEAGKCRLVKEPARMAEEKVEFVISLGGDGTLLEAARAMAAPGIPVLGVNLGRLGFLCEIEKEEIFPALTKVLAGEYKLQRRFMLNAAAQTAGRTAQFTVLNDVVFVRDQSCGLVTLQANLSGEPSVSYPADGMIIATPTGSTAYSLSAGGPIVSPEVEAILLTPLAAHSLSARPMILRSDEEIEILMARGEKCRVTFDGQEELYLHPGERVKVQRSPLQGLLIRLGRRSFPAVVREKLMDRWHD</sequence>
<dbReference type="GO" id="GO:0051287">
    <property type="term" value="F:NAD binding"/>
    <property type="evidence" value="ECO:0007669"/>
    <property type="project" value="UniProtKB-ARBA"/>
</dbReference>
<dbReference type="GO" id="GO:0003951">
    <property type="term" value="F:NAD+ kinase activity"/>
    <property type="evidence" value="ECO:0007669"/>
    <property type="project" value="UniProtKB-UniRule"/>
</dbReference>
<dbReference type="KEGG" id="aacx:DEACI_2782"/>
<evidence type="ECO:0000313" key="10">
    <source>
        <dbReference type="Proteomes" id="UP001071230"/>
    </source>
</evidence>
<dbReference type="PANTHER" id="PTHR20275:SF0">
    <property type="entry name" value="NAD KINASE"/>
    <property type="match status" value="1"/>
</dbReference>
<name>A0A8S0X609_9FIRM</name>
<feature type="binding site" evidence="6">
    <location>
        <begin position="78"/>
        <end position="79"/>
    </location>
    <ligand>
        <name>NAD(+)</name>
        <dbReference type="ChEBI" id="CHEBI:57540"/>
    </ligand>
</feature>
<accession>A0A8S0X609</accession>
<dbReference type="Proteomes" id="UP000836597">
    <property type="component" value="Chromosome"/>
</dbReference>
<reference evidence="9" key="1">
    <citation type="submission" date="2014-11" db="EMBL/GenBank/DDBJ databases">
        <authorList>
            <person name="Hornung B.V."/>
        </authorList>
    </citation>
    <scope>NUCLEOTIDE SEQUENCE</scope>
    <source>
        <strain evidence="9">INE</strain>
    </source>
</reference>
<dbReference type="GO" id="GO:0046872">
    <property type="term" value="F:metal ion binding"/>
    <property type="evidence" value="ECO:0007669"/>
    <property type="project" value="UniProtKB-UniRule"/>
</dbReference>
<dbReference type="AlphaFoldDB" id="A0A8S0X609"/>
<evidence type="ECO:0000313" key="8">
    <source>
        <dbReference type="EMBL" id="CAA7602110.1"/>
    </source>
</evidence>
<dbReference type="EC" id="2.7.1.23" evidence="6"/>
<dbReference type="InterPro" id="IPR016064">
    <property type="entry name" value="NAD/diacylglycerol_kinase_sf"/>
</dbReference>
<dbReference type="Pfam" id="PF20143">
    <property type="entry name" value="NAD_kinase_C"/>
    <property type="match status" value="1"/>
</dbReference>
<feature type="binding site" evidence="6">
    <location>
        <position position="181"/>
    </location>
    <ligand>
        <name>NAD(+)</name>
        <dbReference type="ChEBI" id="CHEBI:57540"/>
    </ligand>
</feature>
<comment type="catalytic activity">
    <reaction evidence="5 6">
        <text>NAD(+) + ATP = ADP + NADP(+) + H(+)</text>
        <dbReference type="Rhea" id="RHEA:18629"/>
        <dbReference type="ChEBI" id="CHEBI:15378"/>
        <dbReference type="ChEBI" id="CHEBI:30616"/>
        <dbReference type="ChEBI" id="CHEBI:57540"/>
        <dbReference type="ChEBI" id="CHEBI:58349"/>
        <dbReference type="ChEBI" id="CHEBI:456216"/>
        <dbReference type="EC" id="2.7.1.23"/>
    </reaction>
</comment>
<evidence type="ECO:0000256" key="2">
    <source>
        <dbReference type="ARBA" id="ARBA00022777"/>
    </source>
</evidence>
<keyword evidence="4 6" id="KW-0520">NAD</keyword>
<keyword evidence="2 6" id="KW-0418">Kinase</keyword>